<evidence type="ECO:0000313" key="2">
    <source>
        <dbReference type="EMBL" id="MBK1884909.1"/>
    </source>
</evidence>
<comment type="caution">
    <text evidence="2">The sequence shown here is derived from an EMBL/GenBank/DDBJ whole genome shotgun (WGS) entry which is preliminary data.</text>
</comment>
<name>A0A934SBK4_9BACT</name>
<feature type="region of interest" description="Disordered" evidence="1">
    <location>
        <begin position="118"/>
        <end position="156"/>
    </location>
</feature>
<sequence length="156" mass="17225">MKTALPILVSLMSCVICKADPVPFPTEAGVYTHKGWRYVYEVKLKGTRAEKRIGRLFLNGKEIKGKIGELQQEPIGIFIYFGERGYNQGWLNTMTYDEAVFSEDGAPTDQVTALLKALRDNETKAEQGGAGQPATRPESDSEGGDKPQPESEGRSR</sequence>
<protein>
    <submittedName>
        <fullName evidence="2">Uncharacterized protein</fullName>
    </submittedName>
</protein>
<reference evidence="2" key="1">
    <citation type="submission" date="2021-01" db="EMBL/GenBank/DDBJ databases">
        <title>Modified the classification status of verrucomicrobia.</title>
        <authorList>
            <person name="Feng X."/>
        </authorList>
    </citation>
    <scope>NUCLEOTIDE SEQUENCE</scope>
    <source>
        <strain evidence="2">KCTC 22041</strain>
    </source>
</reference>
<proteinExistence type="predicted"/>
<dbReference type="AlphaFoldDB" id="A0A934SBK4"/>
<organism evidence="2 3">
    <name type="scientific">Luteolibacter pohnpeiensis</name>
    <dbReference type="NCBI Taxonomy" id="454153"/>
    <lineage>
        <taxon>Bacteria</taxon>
        <taxon>Pseudomonadati</taxon>
        <taxon>Verrucomicrobiota</taxon>
        <taxon>Verrucomicrobiia</taxon>
        <taxon>Verrucomicrobiales</taxon>
        <taxon>Verrucomicrobiaceae</taxon>
        <taxon>Luteolibacter</taxon>
    </lineage>
</organism>
<feature type="compositionally biased region" description="Basic and acidic residues" evidence="1">
    <location>
        <begin position="137"/>
        <end position="156"/>
    </location>
</feature>
<dbReference type="EMBL" id="JAENIJ010000196">
    <property type="protein sequence ID" value="MBK1884909.1"/>
    <property type="molecule type" value="Genomic_DNA"/>
</dbReference>
<evidence type="ECO:0000256" key="1">
    <source>
        <dbReference type="SAM" id="MobiDB-lite"/>
    </source>
</evidence>
<gene>
    <name evidence="2" type="ORF">JIN85_21035</name>
</gene>
<evidence type="ECO:0000313" key="3">
    <source>
        <dbReference type="Proteomes" id="UP000603141"/>
    </source>
</evidence>
<dbReference type="Proteomes" id="UP000603141">
    <property type="component" value="Unassembled WGS sequence"/>
</dbReference>
<keyword evidence="3" id="KW-1185">Reference proteome</keyword>
<accession>A0A934SBK4</accession>